<reference evidence="2 3" key="1">
    <citation type="journal article" date="2023" name="Sci. Data">
        <title>Genome assembly of the Korean intertidal mud-creeper Batillaria attramentaria.</title>
        <authorList>
            <person name="Patra A.K."/>
            <person name="Ho P.T."/>
            <person name="Jun S."/>
            <person name="Lee S.J."/>
            <person name="Kim Y."/>
            <person name="Won Y.J."/>
        </authorList>
    </citation>
    <scope>NUCLEOTIDE SEQUENCE [LARGE SCALE GENOMIC DNA]</scope>
    <source>
        <strain evidence="2">Wonlab-2016</strain>
    </source>
</reference>
<gene>
    <name evidence="2" type="ORF">BaRGS_00036287</name>
</gene>
<sequence>MTNLTRFLVILAIVLQSRSMSSKAANTPQIARDMNMNTNVFHDNKSQHSSACEDGKDEADCQNRTGACGPGYVTAGGSCFLYVSALRDVPISWDDALNECQLRGLQLASLNTPAEWDDVTRLLETMEFDVTLRQIYIGLTSVSPSTPIM</sequence>
<accession>A0ABD0JC72</accession>
<dbReference type="Gene3D" id="3.10.100.10">
    <property type="entry name" value="Mannose-Binding Protein A, subunit A"/>
    <property type="match status" value="1"/>
</dbReference>
<evidence type="ECO:0000256" key="1">
    <source>
        <dbReference type="SAM" id="SignalP"/>
    </source>
</evidence>
<dbReference type="EMBL" id="JACVVK020000507">
    <property type="protein sequence ID" value="KAK7469705.1"/>
    <property type="molecule type" value="Genomic_DNA"/>
</dbReference>
<protein>
    <recommendedName>
        <fullName evidence="4">C-type lectin domain-containing protein</fullName>
    </recommendedName>
</protein>
<feature type="signal peptide" evidence="1">
    <location>
        <begin position="1"/>
        <end position="19"/>
    </location>
</feature>
<dbReference type="SUPFAM" id="SSF56436">
    <property type="entry name" value="C-type lectin-like"/>
    <property type="match status" value="1"/>
</dbReference>
<keyword evidence="3" id="KW-1185">Reference proteome</keyword>
<dbReference type="CDD" id="cd00037">
    <property type="entry name" value="CLECT"/>
    <property type="match status" value="1"/>
</dbReference>
<keyword evidence="1" id="KW-0732">Signal</keyword>
<dbReference type="Proteomes" id="UP001519460">
    <property type="component" value="Unassembled WGS sequence"/>
</dbReference>
<dbReference type="AlphaFoldDB" id="A0ABD0JC72"/>
<evidence type="ECO:0000313" key="3">
    <source>
        <dbReference type="Proteomes" id="UP001519460"/>
    </source>
</evidence>
<organism evidence="2 3">
    <name type="scientific">Batillaria attramentaria</name>
    <dbReference type="NCBI Taxonomy" id="370345"/>
    <lineage>
        <taxon>Eukaryota</taxon>
        <taxon>Metazoa</taxon>
        <taxon>Spiralia</taxon>
        <taxon>Lophotrochozoa</taxon>
        <taxon>Mollusca</taxon>
        <taxon>Gastropoda</taxon>
        <taxon>Caenogastropoda</taxon>
        <taxon>Sorbeoconcha</taxon>
        <taxon>Cerithioidea</taxon>
        <taxon>Batillariidae</taxon>
        <taxon>Batillaria</taxon>
    </lineage>
</organism>
<evidence type="ECO:0008006" key="4">
    <source>
        <dbReference type="Google" id="ProtNLM"/>
    </source>
</evidence>
<name>A0ABD0JC72_9CAEN</name>
<comment type="caution">
    <text evidence="2">The sequence shown here is derived from an EMBL/GenBank/DDBJ whole genome shotgun (WGS) entry which is preliminary data.</text>
</comment>
<proteinExistence type="predicted"/>
<evidence type="ECO:0000313" key="2">
    <source>
        <dbReference type="EMBL" id="KAK7469705.1"/>
    </source>
</evidence>
<dbReference type="InterPro" id="IPR016187">
    <property type="entry name" value="CTDL_fold"/>
</dbReference>
<dbReference type="InterPro" id="IPR016186">
    <property type="entry name" value="C-type_lectin-like/link_sf"/>
</dbReference>
<feature type="chain" id="PRO_5044847290" description="C-type lectin domain-containing protein" evidence="1">
    <location>
        <begin position="20"/>
        <end position="149"/>
    </location>
</feature>